<evidence type="ECO:0000256" key="1">
    <source>
        <dbReference type="SAM" id="MobiDB-lite"/>
    </source>
</evidence>
<protein>
    <submittedName>
        <fullName evidence="2">Uncharacterized protein</fullName>
    </submittedName>
</protein>
<reference evidence="2" key="2">
    <citation type="submission" date="2022-03" db="EMBL/GenBank/DDBJ databases">
        <title>Draft title - Genomic analysis of global carrot germplasm unveils the trajectory of domestication and the origin of high carotenoid orange carrot.</title>
        <authorList>
            <person name="Iorizzo M."/>
            <person name="Ellison S."/>
            <person name="Senalik D."/>
            <person name="Macko-Podgorni A."/>
            <person name="Grzebelus D."/>
            <person name="Bostan H."/>
            <person name="Rolling W."/>
            <person name="Curaba J."/>
            <person name="Simon P."/>
        </authorList>
    </citation>
    <scope>NUCLEOTIDE SEQUENCE</scope>
    <source>
        <tissue evidence="2">Leaf</tissue>
    </source>
</reference>
<evidence type="ECO:0000313" key="3">
    <source>
        <dbReference type="Proteomes" id="UP000077755"/>
    </source>
</evidence>
<name>A0AAF0WP08_DAUCS</name>
<feature type="compositionally biased region" description="Polar residues" evidence="1">
    <location>
        <begin position="1"/>
        <end position="13"/>
    </location>
</feature>
<sequence>MLQSSSSRNTVSTEDVRQPSEPRRSTRARKAKSFGDDFHLYLVEDSRDEIKDQYQYCFIIEEDPKTFTEAMTSRDVAFWM</sequence>
<dbReference type="EMBL" id="CP093345">
    <property type="protein sequence ID" value="WOG92736.1"/>
    <property type="molecule type" value="Genomic_DNA"/>
</dbReference>
<gene>
    <name evidence="2" type="ORF">DCAR_0312011</name>
</gene>
<dbReference type="Proteomes" id="UP000077755">
    <property type="component" value="Chromosome 3"/>
</dbReference>
<keyword evidence="3" id="KW-1185">Reference proteome</keyword>
<feature type="compositionally biased region" description="Basic and acidic residues" evidence="1">
    <location>
        <begin position="14"/>
        <end position="24"/>
    </location>
</feature>
<dbReference type="AlphaFoldDB" id="A0AAF0WP08"/>
<evidence type="ECO:0000313" key="2">
    <source>
        <dbReference type="EMBL" id="WOG92736.1"/>
    </source>
</evidence>
<accession>A0AAF0WP08</accession>
<feature type="region of interest" description="Disordered" evidence="1">
    <location>
        <begin position="1"/>
        <end position="30"/>
    </location>
</feature>
<proteinExistence type="predicted"/>
<organism evidence="2 3">
    <name type="scientific">Daucus carota subsp. sativus</name>
    <name type="common">Carrot</name>
    <dbReference type="NCBI Taxonomy" id="79200"/>
    <lineage>
        <taxon>Eukaryota</taxon>
        <taxon>Viridiplantae</taxon>
        <taxon>Streptophyta</taxon>
        <taxon>Embryophyta</taxon>
        <taxon>Tracheophyta</taxon>
        <taxon>Spermatophyta</taxon>
        <taxon>Magnoliopsida</taxon>
        <taxon>eudicotyledons</taxon>
        <taxon>Gunneridae</taxon>
        <taxon>Pentapetalae</taxon>
        <taxon>asterids</taxon>
        <taxon>campanulids</taxon>
        <taxon>Apiales</taxon>
        <taxon>Apiaceae</taxon>
        <taxon>Apioideae</taxon>
        <taxon>Scandiceae</taxon>
        <taxon>Daucinae</taxon>
        <taxon>Daucus</taxon>
        <taxon>Daucus sect. Daucus</taxon>
    </lineage>
</organism>
<reference evidence="2" key="1">
    <citation type="journal article" date="2016" name="Nat. Genet.">
        <title>A high-quality carrot genome assembly provides new insights into carotenoid accumulation and asterid genome evolution.</title>
        <authorList>
            <person name="Iorizzo M."/>
            <person name="Ellison S."/>
            <person name="Senalik D."/>
            <person name="Zeng P."/>
            <person name="Satapoomin P."/>
            <person name="Huang J."/>
            <person name="Bowman M."/>
            <person name="Iovene M."/>
            <person name="Sanseverino W."/>
            <person name="Cavagnaro P."/>
            <person name="Yildiz M."/>
            <person name="Macko-Podgorni A."/>
            <person name="Moranska E."/>
            <person name="Grzebelus E."/>
            <person name="Grzebelus D."/>
            <person name="Ashrafi H."/>
            <person name="Zheng Z."/>
            <person name="Cheng S."/>
            <person name="Spooner D."/>
            <person name="Van Deynze A."/>
            <person name="Simon P."/>
        </authorList>
    </citation>
    <scope>NUCLEOTIDE SEQUENCE</scope>
    <source>
        <tissue evidence="2">Leaf</tissue>
    </source>
</reference>